<reference evidence="3" key="1">
    <citation type="submission" date="2022-09" db="EMBL/GenBank/DDBJ databases">
        <authorList>
            <person name="Li D."/>
            <person name="Cheng J."/>
            <person name="Li Y."/>
        </authorList>
    </citation>
    <scope>NUCLEOTIDE SEQUENCE</scope>
    <source>
        <strain evidence="3">DL</strain>
    </source>
</reference>
<feature type="compositionally biased region" description="Polar residues" evidence="1">
    <location>
        <begin position="1"/>
        <end position="14"/>
    </location>
</feature>
<evidence type="ECO:0000313" key="4">
    <source>
        <dbReference type="Proteomes" id="UP001063368"/>
    </source>
</evidence>
<dbReference type="Proteomes" id="UP001063368">
    <property type="component" value="Chromosome"/>
</dbReference>
<gene>
    <name evidence="3" type="ORF">N9A08_00565</name>
</gene>
<keyword evidence="2" id="KW-0472">Membrane</keyword>
<dbReference type="RefSeq" id="WP_263127971.1">
    <property type="nucleotide sequence ID" value="NZ_CP106856.1"/>
</dbReference>
<feature type="region of interest" description="Disordered" evidence="1">
    <location>
        <begin position="67"/>
        <end position="111"/>
    </location>
</feature>
<organism evidence="3 4">
    <name type="scientific">Arthrobacter koreensis</name>
    <dbReference type="NCBI Taxonomy" id="199136"/>
    <lineage>
        <taxon>Bacteria</taxon>
        <taxon>Bacillati</taxon>
        <taxon>Actinomycetota</taxon>
        <taxon>Actinomycetes</taxon>
        <taxon>Micrococcales</taxon>
        <taxon>Micrococcaceae</taxon>
        <taxon>Arthrobacter</taxon>
    </lineage>
</organism>
<sequence>MAANGPRSSAGQKTSGVSGRGPGSPRKPSQAVYRRRRIVLALLVLAVLGALAWAGVVVAATLSGGKEDATASEPFQTAPDSTPGPSAEAEGTSGSSPKATGEAKPADEGICPPSAVKVEAATDAAAYAAGSNPLLTLAVTNTGTEPCKINVGTTQMEFIVTSGSDRIFSSADCQDGAEDLLKEFEPGATEKANFTWERLRSAPGCAAVASNPNPGWYVYTARLGEATSEKAVFQLD</sequence>
<feature type="transmembrane region" description="Helical" evidence="2">
    <location>
        <begin position="38"/>
        <end position="62"/>
    </location>
</feature>
<protein>
    <recommendedName>
        <fullName evidence="5">DUF4232 domain-containing protein</fullName>
    </recommendedName>
</protein>
<name>A0ABY6FT68_9MICC</name>
<evidence type="ECO:0000256" key="1">
    <source>
        <dbReference type="SAM" id="MobiDB-lite"/>
    </source>
</evidence>
<feature type="region of interest" description="Disordered" evidence="1">
    <location>
        <begin position="1"/>
        <end position="31"/>
    </location>
</feature>
<keyword evidence="2" id="KW-1133">Transmembrane helix</keyword>
<keyword evidence="2" id="KW-0812">Transmembrane</keyword>
<feature type="compositionally biased region" description="Polar residues" evidence="1">
    <location>
        <begin position="73"/>
        <end position="84"/>
    </location>
</feature>
<keyword evidence="4" id="KW-1185">Reference proteome</keyword>
<evidence type="ECO:0000313" key="3">
    <source>
        <dbReference type="EMBL" id="UYB36232.1"/>
    </source>
</evidence>
<accession>A0ABY6FT68</accession>
<evidence type="ECO:0000256" key="2">
    <source>
        <dbReference type="SAM" id="Phobius"/>
    </source>
</evidence>
<evidence type="ECO:0008006" key="5">
    <source>
        <dbReference type="Google" id="ProtNLM"/>
    </source>
</evidence>
<dbReference type="EMBL" id="CP106856">
    <property type="protein sequence ID" value="UYB36232.1"/>
    <property type="molecule type" value="Genomic_DNA"/>
</dbReference>
<proteinExistence type="predicted"/>